<gene>
    <name evidence="2" type="primary">ND4L</name>
</gene>
<dbReference type="AlphaFoldDB" id="A0A224A0T0"/>
<evidence type="ECO:0000256" key="1">
    <source>
        <dbReference type="SAM" id="Phobius"/>
    </source>
</evidence>
<proteinExistence type="predicted"/>
<keyword evidence="1" id="KW-0812">Transmembrane</keyword>
<keyword evidence="1" id="KW-0472">Membrane</keyword>
<keyword evidence="2" id="KW-0496">Mitochondrion</keyword>
<keyword evidence="1" id="KW-1133">Transmembrane helix</keyword>
<protein>
    <submittedName>
        <fullName evidence="2">NADH dehydrogenase subunit 4L</fullName>
    </submittedName>
</protein>
<feature type="transmembrane region" description="Helical" evidence="1">
    <location>
        <begin position="30"/>
        <end position="48"/>
    </location>
</feature>
<accession>A0A224A0T0</accession>
<geneLocation type="mitochondrion" evidence="2"/>
<sequence>MVIIILLLSLLIFLILLFYGVKNRLLPAMLILESIVLMSLLLVLYLLVKISFGLFIFVVPLTFAVCEAGVALSLLMGYIKINGSDLISVKSSHQK</sequence>
<reference evidence="2" key="1">
    <citation type="journal article" date="2017" name="Zool. J. Linn. Soc.">
        <title>Molecular phylogeny, frequent parallel evolution and new system of Japanese clausiliid land snails (Gastropoda: Stylommatophora).</title>
        <authorList>
            <person name="Motochin R."/>
            <person name="Wang M."/>
            <person name="Ueshima R."/>
        </authorList>
    </citation>
    <scope>NUCLEOTIDE SEQUENCE</scope>
    <source>
        <strain evidence="2">AG634</strain>
    </source>
</reference>
<name>A0A224A0T0_9EUPU</name>
<dbReference type="EMBL" id="LC171964">
    <property type="protein sequence ID" value="BBA10268.1"/>
    <property type="molecule type" value="Genomic_DNA"/>
</dbReference>
<organism evidence="2">
    <name type="scientific">Megalophaedusa pinguis</name>
    <dbReference type="NCBI Taxonomy" id="2801952"/>
    <lineage>
        <taxon>Eukaryota</taxon>
        <taxon>Metazoa</taxon>
        <taxon>Spiralia</taxon>
        <taxon>Lophotrochozoa</taxon>
        <taxon>Mollusca</taxon>
        <taxon>Gastropoda</taxon>
        <taxon>Heterobranchia</taxon>
        <taxon>Euthyneura</taxon>
        <taxon>Panpulmonata</taxon>
        <taxon>Eupulmonata</taxon>
        <taxon>Stylommatophora</taxon>
        <taxon>Helicina</taxon>
        <taxon>Clausilioidea</taxon>
        <taxon>Clausiliidae</taxon>
        <taxon>Phaedusinae</taxon>
        <taxon>Megalophaedusa</taxon>
    </lineage>
</organism>
<feature type="transmembrane region" description="Helical" evidence="1">
    <location>
        <begin position="55"/>
        <end position="79"/>
    </location>
</feature>
<evidence type="ECO:0000313" key="2">
    <source>
        <dbReference type="EMBL" id="BBA10268.1"/>
    </source>
</evidence>
<dbReference type="Gene3D" id="1.10.287.3510">
    <property type="match status" value="1"/>
</dbReference>